<dbReference type="EC" id="3.5.2.6" evidence="2 6"/>
<dbReference type="InterPro" id="IPR012338">
    <property type="entry name" value="Beta-lactam/transpept-like"/>
</dbReference>
<dbReference type="OrthoDB" id="9784149at2"/>
<comment type="similarity">
    <text evidence="1 6">Belongs to the class-A beta-lactamase family.</text>
</comment>
<evidence type="ECO:0000259" key="8">
    <source>
        <dbReference type="Pfam" id="PF13354"/>
    </source>
</evidence>
<dbReference type="STRING" id="1678637.AC230_21100"/>
<organism evidence="9 10">
    <name type="scientific">Streptomyces caatingaensis</name>
    <dbReference type="NCBI Taxonomy" id="1678637"/>
    <lineage>
        <taxon>Bacteria</taxon>
        <taxon>Bacillati</taxon>
        <taxon>Actinomycetota</taxon>
        <taxon>Actinomycetes</taxon>
        <taxon>Kitasatosporales</taxon>
        <taxon>Streptomycetaceae</taxon>
        <taxon>Streptomyces</taxon>
    </lineage>
</organism>
<evidence type="ECO:0000256" key="6">
    <source>
        <dbReference type="RuleBase" id="RU361140"/>
    </source>
</evidence>
<dbReference type="PANTHER" id="PTHR35333">
    <property type="entry name" value="BETA-LACTAMASE"/>
    <property type="match status" value="1"/>
</dbReference>
<keyword evidence="4 6" id="KW-0378">Hydrolase</keyword>
<comment type="catalytic activity">
    <reaction evidence="6">
        <text>a beta-lactam + H2O = a substituted beta-amino acid</text>
        <dbReference type="Rhea" id="RHEA:20401"/>
        <dbReference type="ChEBI" id="CHEBI:15377"/>
        <dbReference type="ChEBI" id="CHEBI:35627"/>
        <dbReference type="ChEBI" id="CHEBI:140347"/>
        <dbReference type="EC" id="3.5.2.6"/>
    </reaction>
</comment>
<dbReference type="InterPro" id="IPR000871">
    <property type="entry name" value="Beta-lactam_class-A"/>
</dbReference>
<evidence type="ECO:0000256" key="3">
    <source>
        <dbReference type="ARBA" id="ARBA00018879"/>
    </source>
</evidence>
<dbReference type="GO" id="GO:0030655">
    <property type="term" value="P:beta-lactam antibiotic catabolic process"/>
    <property type="evidence" value="ECO:0007669"/>
    <property type="project" value="InterPro"/>
</dbReference>
<proteinExistence type="inferred from homology"/>
<keyword evidence="7" id="KW-0732">Signal</keyword>
<name>A0A0K9XAM5_9ACTN</name>
<gene>
    <name evidence="9" type="ORF">AC230_21100</name>
</gene>
<dbReference type="InterPro" id="IPR023650">
    <property type="entry name" value="Beta-lactam_class-A_AS"/>
</dbReference>
<evidence type="ECO:0000256" key="2">
    <source>
        <dbReference type="ARBA" id="ARBA00012865"/>
    </source>
</evidence>
<dbReference type="Proteomes" id="UP000037288">
    <property type="component" value="Unassembled WGS sequence"/>
</dbReference>
<reference evidence="10" key="1">
    <citation type="submission" date="2015-07" db="EMBL/GenBank/DDBJ databases">
        <title>Draft genome sequence of Streptomyces sp. CMAA 1322, a bacterium isolated from Caatinga biome, from dry forest semiarid of Brazil.</title>
        <authorList>
            <person name="Santos S.N."/>
            <person name="Gacesa R."/>
            <person name="Taketani R.G."/>
            <person name="Long P.F."/>
            <person name="Melo I.S."/>
        </authorList>
    </citation>
    <scope>NUCLEOTIDE SEQUENCE [LARGE SCALE GENOMIC DNA]</scope>
    <source>
        <strain evidence="10">CMAA 1322</strain>
    </source>
</reference>
<dbReference type="InterPro" id="IPR045155">
    <property type="entry name" value="Beta-lactam_cat"/>
</dbReference>
<dbReference type="GO" id="GO:0008800">
    <property type="term" value="F:beta-lactamase activity"/>
    <property type="evidence" value="ECO:0007669"/>
    <property type="project" value="UniProtKB-UniRule"/>
</dbReference>
<accession>A0A0K9XAM5</accession>
<dbReference type="PATRIC" id="fig|1678637.3.peg.4521"/>
<protein>
    <recommendedName>
        <fullName evidence="3 6">Beta-lactamase</fullName>
        <ecNumber evidence="2 6">3.5.2.6</ecNumber>
    </recommendedName>
</protein>
<dbReference type="PROSITE" id="PS51318">
    <property type="entry name" value="TAT"/>
    <property type="match status" value="1"/>
</dbReference>
<dbReference type="PRINTS" id="PR00118">
    <property type="entry name" value="BLACTAMASEA"/>
</dbReference>
<dbReference type="EMBL" id="LFXA01000014">
    <property type="protein sequence ID" value="KNB50474.1"/>
    <property type="molecule type" value="Genomic_DNA"/>
</dbReference>
<dbReference type="PROSITE" id="PS00146">
    <property type="entry name" value="BETA_LACTAMASE_A"/>
    <property type="match status" value="1"/>
</dbReference>
<dbReference type="Gene3D" id="3.40.710.10">
    <property type="entry name" value="DD-peptidase/beta-lactamase superfamily"/>
    <property type="match status" value="1"/>
</dbReference>
<evidence type="ECO:0000256" key="1">
    <source>
        <dbReference type="ARBA" id="ARBA00009009"/>
    </source>
</evidence>
<keyword evidence="5 6" id="KW-0046">Antibiotic resistance</keyword>
<dbReference type="Pfam" id="PF13354">
    <property type="entry name" value="Beta-lactamase2"/>
    <property type="match status" value="1"/>
</dbReference>
<keyword evidence="10" id="KW-1185">Reference proteome</keyword>
<dbReference type="RefSeq" id="WP_049717872.1">
    <property type="nucleotide sequence ID" value="NZ_LFXA01000014.1"/>
</dbReference>
<dbReference type="InterPro" id="IPR006311">
    <property type="entry name" value="TAT_signal"/>
</dbReference>
<dbReference type="PANTHER" id="PTHR35333:SF3">
    <property type="entry name" value="BETA-LACTAMASE-TYPE TRANSPEPTIDASE FOLD CONTAINING PROTEIN"/>
    <property type="match status" value="1"/>
</dbReference>
<evidence type="ECO:0000256" key="4">
    <source>
        <dbReference type="ARBA" id="ARBA00022801"/>
    </source>
</evidence>
<evidence type="ECO:0000313" key="10">
    <source>
        <dbReference type="Proteomes" id="UP000037288"/>
    </source>
</evidence>
<comment type="caution">
    <text evidence="9">The sequence shown here is derived from an EMBL/GenBank/DDBJ whole genome shotgun (WGS) entry which is preliminary data.</text>
</comment>
<feature type="signal peptide" evidence="7">
    <location>
        <begin position="1"/>
        <end position="23"/>
    </location>
</feature>
<evidence type="ECO:0000256" key="5">
    <source>
        <dbReference type="ARBA" id="ARBA00023251"/>
    </source>
</evidence>
<sequence length="323" mass="34116">MTPPRVRPTRRSLLALGTGAALATGLGVAPAASADGRAAAAAPSGRRGGEEVTARLRRLEAAHSERLQVPVRLGVFAYSPAGGTTVEHRAGEAFPMCSTFKTLAVAAVLRDLRQGDRFLHERVRYPRRDTEESGYAPVTGRAENLRDGMTGAELCGAAVSYSDNCAANLLLRRLGGPGGVTRFCRSLGDDDTRLDHWEPALNSAVPGAVEDTTTPRAIALTYARLVLGNALPARHRERLTGWLLANTTGRNQLRAGLPRDWALGDKTGAGKYGTNNDVGVAWPPGRPPVVLSVLTTTGDKELDKTKTDVLIAETAALLAGELG</sequence>
<evidence type="ECO:0000256" key="7">
    <source>
        <dbReference type="SAM" id="SignalP"/>
    </source>
</evidence>
<evidence type="ECO:0000313" key="9">
    <source>
        <dbReference type="EMBL" id="KNB50474.1"/>
    </source>
</evidence>
<dbReference type="GO" id="GO:0046677">
    <property type="term" value="P:response to antibiotic"/>
    <property type="evidence" value="ECO:0007669"/>
    <property type="project" value="UniProtKB-UniRule"/>
</dbReference>
<feature type="chain" id="PRO_5038443172" description="Beta-lactamase" evidence="7">
    <location>
        <begin position="24"/>
        <end position="323"/>
    </location>
</feature>
<dbReference type="AlphaFoldDB" id="A0A0K9XAM5"/>
<dbReference type="NCBIfam" id="NF033103">
    <property type="entry name" value="bla_class_A"/>
    <property type="match status" value="1"/>
</dbReference>
<dbReference type="SUPFAM" id="SSF56601">
    <property type="entry name" value="beta-lactamase/transpeptidase-like"/>
    <property type="match status" value="1"/>
</dbReference>
<feature type="domain" description="Beta-lactamase class A catalytic" evidence="8">
    <location>
        <begin position="75"/>
        <end position="295"/>
    </location>
</feature>